<evidence type="ECO:0000259" key="9">
    <source>
        <dbReference type="Pfam" id="PF25780"/>
    </source>
</evidence>
<comment type="subcellular location">
    <subcellularLocation>
        <location evidence="2">Cytoplasm</location>
    </subcellularLocation>
    <subcellularLocation>
        <location evidence="1">Nucleus</location>
    </subcellularLocation>
</comment>
<dbReference type="EMBL" id="CAJPEX010000187">
    <property type="protein sequence ID" value="CAG0914081.1"/>
    <property type="molecule type" value="Genomic_DNA"/>
</dbReference>
<proteinExistence type="predicted"/>
<evidence type="ECO:0000256" key="3">
    <source>
        <dbReference type="ARBA" id="ARBA00022448"/>
    </source>
</evidence>
<dbReference type="Pfam" id="PF18808">
    <property type="entry name" value="Importin_rep_4"/>
    <property type="match status" value="1"/>
</dbReference>
<dbReference type="Pfam" id="PF13513">
    <property type="entry name" value="HEAT_EZ"/>
    <property type="match status" value="1"/>
</dbReference>
<gene>
    <name evidence="10" type="ORF">NMOB1V02_LOCUS1792</name>
</gene>
<dbReference type="InterPro" id="IPR057672">
    <property type="entry name" value="TPR_IPO4/5"/>
</dbReference>
<evidence type="ECO:0000256" key="2">
    <source>
        <dbReference type="ARBA" id="ARBA00004496"/>
    </source>
</evidence>
<dbReference type="Pfam" id="PF25574">
    <property type="entry name" value="TPR_IMB1"/>
    <property type="match status" value="1"/>
</dbReference>
<dbReference type="Pfam" id="PF25780">
    <property type="entry name" value="TPR_IPO5"/>
    <property type="match status" value="1"/>
</dbReference>
<dbReference type="InterPro" id="IPR058584">
    <property type="entry name" value="IMB1_TNPO1-like_TPR"/>
</dbReference>
<reference evidence="10" key="1">
    <citation type="submission" date="2020-11" db="EMBL/GenBank/DDBJ databases">
        <authorList>
            <person name="Tran Van P."/>
        </authorList>
    </citation>
    <scope>NUCLEOTIDE SEQUENCE</scope>
</reference>
<dbReference type="SUPFAM" id="SSF48371">
    <property type="entry name" value="ARM repeat"/>
    <property type="match status" value="1"/>
</dbReference>
<keyword evidence="4" id="KW-0963">Cytoplasm</keyword>
<feature type="domain" description="IPO4/5-like TPR repeats" evidence="9">
    <location>
        <begin position="97"/>
        <end position="257"/>
    </location>
</feature>
<evidence type="ECO:0000256" key="5">
    <source>
        <dbReference type="ARBA" id="ARBA00022737"/>
    </source>
</evidence>
<evidence type="ECO:0000259" key="8">
    <source>
        <dbReference type="Pfam" id="PF25574"/>
    </source>
</evidence>
<accession>A0A7R9BHM5</accession>
<keyword evidence="11" id="KW-1185">Reference proteome</keyword>
<dbReference type="OrthoDB" id="543373at2759"/>
<dbReference type="InterPro" id="IPR041653">
    <property type="entry name" value="Importin_rep_4"/>
</dbReference>
<keyword evidence="5" id="KW-0677">Repeat</keyword>
<evidence type="ECO:0000256" key="7">
    <source>
        <dbReference type="ARBA" id="ARBA00023242"/>
    </source>
</evidence>
<dbReference type="GO" id="GO:0005737">
    <property type="term" value="C:cytoplasm"/>
    <property type="evidence" value="ECO:0007669"/>
    <property type="project" value="UniProtKB-SubCell"/>
</dbReference>
<evidence type="ECO:0000256" key="1">
    <source>
        <dbReference type="ARBA" id="ARBA00004123"/>
    </source>
</evidence>
<dbReference type="Proteomes" id="UP000678499">
    <property type="component" value="Unassembled WGS sequence"/>
</dbReference>
<dbReference type="EMBL" id="OA882224">
    <property type="protein sequence ID" value="CAD7273929.1"/>
    <property type="molecule type" value="Genomic_DNA"/>
</dbReference>
<evidence type="ECO:0000313" key="11">
    <source>
        <dbReference type="Proteomes" id="UP000678499"/>
    </source>
</evidence>
<protein>
    <submittedName>
        <fullName evidence="10">Uncharacterized protein</fullName>
    </submittedName>
</protein>
<dbReference type="PANTHER" id="PTHR10527">
    <property type="entry name" value="IMPORTIN BETA"/>
    <property type="match status" value="1"/>
</dbReference>
<dbReference type="InterPro" id="IPR011989">
    <property type="entry name" value="ARM-like"/>
</dbReference>
<dbReference type="Pfam" id="PF18829">
    <property type="entry name" value="Importin_rep_6"/>
    <property type="match status" value="1"/>
</dbReference>
<dbReference type="InterPro" id="IPR041389">
    <property type="entry name" value="Importin_rep_6"/>
</dbReference>
<evidence type="ECO:0000256" key="4">
    <source>
        <dbReference type="ARBA" id="ARBA00022490"/>
    </source>
</evidence>
<name>A0A7R9BHM5_9CRUS</name>
<keyword evidence="7" id="KW-0539">Nucleus</keyword>
<dbReference type="GO" id="GO:0006606">
    <property type="term" value="P:protein import into nucleus"/>
    <property type="evidence" value="ECO:0007669"/>
    <property type="project" value="InterPro"/>
</dbReference>
<sequence>MTNPEQFMQLLQSLLSTENDVRSQAETTYESINAVIRLWGTLVAIRTTTYSDDIRSLAAVLLRRLFTVDFENIYAQLTPEQQTQLKTGILQCVSQDQSEVLRRKVCDLVGEFVRNMINADGVNQWPEFLQFLFQCVQSPSPEIRVAGLQIFQSEPNVFGAAQTQYLHVIKSMLAQSLADSANTKIQIAAAKALVSFIKANESDLSTIQTMTELSGPLLHVTHMSMEMGDEDILKGLIEIAETAPKFLRGQIPSVMELCLKIAVDRDADNKLRELCLEVMVTLCETAPAMVRKVGSKYIPSLIQECLKMMTEIEHDEEEWTNNEDEEDDDNDDIAVTAESAIDRIACGLGGKSVVNTILAALPMMFAAQEWEARHAALMALSAVGEGCQKQMEAFLPSIMVEVVKFMQDPHPRVRYACCNAMGQMSSDFSPLFQKKFNNIVLPGLLTLLESDPNQRVQAHAGAALVNFVEDCPKNVLSIHLNTVMAKLEAVLTCKFKELLEKGSKLVLEQVVTTIASVADSAEEKFIDYYDRFMPCLKYIMQNANDDKLKMLRGKTIECISLVGLAVGREKFSNDAREVMDLLLRTQTGEVIMPEDDPQLSFMISSWARICKILGPDFGPYLPMVMGPVMRAANHKPEVTVLDSDEMESVHGHDDEWQFVSLGEQQNFGIRTAGLDDKATACEMLVCYAREMKAGFVEYVSEVVKLMVPLLKFYFHDAVRTAAADSLPHLLECGKVRGPDFVREMWNYIHPELFKALEQEPELEVFGELLGSLARCIETLGPEFFDQNILNSVFQSLEKALKEHFEREDKRQETKKDEDYDEEVEEQFLEDRMDDSYELSRVSEVLQALFKAFKNDAIYHYFDRLLPYCVKLL</sequence>
<dbReference type="GO" id="GO:0005634">
    <property type="term" value="C:nucleus"/>
    <property type="evidence" value="ECO:0007669"/>
    <property type="project" value="UniProtKB-SubCell"/>
</dbReference>
<evidence type="ECO:0000313" key="10">
    <source>
        <dbReference type="EMBL" id="CAD7273929.1"/>
    </source>
</evidence>
<keyword evidence="6" id="KW-0653">Protein transport</keyword>
<dbReference type="InterPro" id="IPR016024">
    <property type="entry name" value="ARM-type_fold"/>
</dbReference>
<keyword evidence="3" id="KW-0813">Transport</keyword>
<feature type="non-terminal residue" evidence="10">
    <location>
        <position position="872"/>
    </location>
</feature>
<organism evidence="10">
    <name type="scientific">Notodromas monacha</name>
    <dbReference type="NCBI Taxonomy" id="399045"/>
    <lineage>
        <taxon>Eukaryota</taxon>
        <taxon>Metazoa</taxon>
        <taxon>Ecdysozoa</taxon>
        <taxon>Arthropoda</taxon>
        <taxon>Crustacea</taxon>
        <taxon>Oligostraca</taxon>
        <taxon>Ostracoda</taxon>
        <taxon>Podocopa</taxon>
        <taxon>Podocopida</taxon>
        <taxon>Cypridocopina</taxon>
        <taxon>Cypridoidea</taxon>
        <taxon>Cyprididae</taxon>
        <taxon>Notodromas</taxon>
    </lineage>
</organism>
<dbReference type="Gene3D" id="1.25.10.10">
    <property type="entry name" value="Leucine-rich Repeat Variant"/>
    <property type="match status" value="1"/>
</dbReference>
<feature type="domain" description="Importin subunit beta-1/Transportin-1-like TPR repeats" evidence="8">
    <location>
        <begin position="501"/>
        <end position="636"/>
    </location>
</feature>
<dbReference type="InterPro" id="IPR040122">
    <property type="entry name" value="Importin_beta"/>
</dbReference>
<dbReference type="AlphaFoldDB" id="A0A7R9BHM5"/>
<evidence type="ECO:0000256" key="6">
    <source>
        <dbReference type="ARBA" id="ARBA00022927"/>
    </source>
</evidence>